<dbReference type="RefSeq" id="WP_380165890.1">
    <property type="nucleotide sequence ID" value="NZ_JBHTNU010000012.1"/>
</dbReference>
<dbReference type="Proteomes" id="UP001597282">
    <property type="component" value="Unassembled WGS sequence"/>
</dbReference>
<sequence length="131" mass="15250">MGTSDSEELYPTLYRIAEKLQSVWQLTREGGAYLREGTLRDLVKETKGQALHPGRLGYLPWRRKPNGSIQCDAKDVEWSEEPLCLRVDESRRPYICRLDERGREVERAYIGDKGKPFAELTWESHSDHSRK</sequence>
<comment type="caution">
    <text evidence="1">The sequence shown here is derived from an EMBL/GenBank/DDBJ whole genome shotgun (WGS) entry which is preliminary data.</text>
</comment>
<dbReference type="EMBL" id="JBHTNU010000012">
    <property type="protein sequence ID" value="MFD1427667.1"/>
    <property type="molecule type" value="Genomic_DNA"/>
</dbReference>
<name>A0ABW4CBB2_9BACL</name>
<accession>A0ABW4CBB2</accession>
<evidence type="ECO:0000313" key="1">
    <source>
        <dbReference type="EMBL" id="MFD1427667.1"/>
    </source>
</evidence>
<reference evidence="2" key="1">
    <citation type="journal article" date="2019" name="Int. J. Syst. Evol. Microbiol.">
        <title>The Global Catalogue of Microorganisms (GCM) 10K type strain sequencing project: providing services to taxonomists for standard genome sequencing and annotation.</title>
        <authorList>
            <consortium name="The Broad Institute Genomics Platform"/>
            <consortium name="The Broad Institute Genome Sequencing Center for Infectious Disease"/>
            <person name="Wu L."/>
            <person name="Ma J."/>
        </authorList>
    </citation>
    <scope>NUCLEOTIDE SEQUENCE [LARGE SCALE GENOMIC DNA]</scope>
    <source>
        <strain evidence="2">S1</strain>
    </source>
</reference>
<proteinExistence type="predicted"/>
<evidence type="ECO:0000313" key="2">
    <source>
        <dbReference type="Proteomes" id="UP001597282"/>
    </source>
</evidence>
<organism evidence="1 2">
    <name type="scientific">Kroppenstedtia sanguinis</name>
    <dbReference type="NCBI Taxonomy" id="1380684"/>
    <lineage>
        <taxon>Bacteria</taxon>
        <taxon>Bacillati</taxon>
        <taxon>Bacillota</taxon>
        <taxon>Bacilli</taxon>
        <taxon>Bacillales</taxon>
        <taxon>Thermoactinomycetaceae</taxon>
        <taxon>Kroppenstedtia</taxon>
    </lineage>
</organism>
<keyword evidence="2" id="KW-1185">Reference proteome</keyword>
<protein>
    <submittedName>
        <fullName evidence="1">Uncharacterized protein</fullName>
    </submittedName>
</protein>
<gene>
    <name evidence="1" type="ORF">ACFQ4Y_12200</name>
</gene>